<keyword evidence="1" id="KW-0812">Transmembrane</keyword>
<dbReference type="InParanoid" id="A0A6P8JAQ1"/>
<organism evidence="2 3">
    <name type="scientific">Actinia tenebrosa</name>
    <name type="common">Australian red waratah sea anemone</name>
    <dbReference type="NCBI Taxonomy" id="6105"/>
    <lineage>
        <taxon>Eukaryota</taxon>
        <taxon>Metazoa</taxon>
        <taxon>Cnidaria</taxon>
        <taxon>Anthozoa</taxon>
        <taxon>Hexacorallia</taxon>
        <taxon>Actiniaria</taxon>
        <taxon>Actiniidae</taxon>
        <taxon>Actinia</taxon>
    </lineage>
</organism>
<keyword evidence="2" id="KW-1185">Reference proteome</keyword>
<accession>A0A6P8JAQ1</accession>
<evidence type="ECO:0000313" key="2">
    <source>
        <dbReference type="Proteomes" id="UP000515163"/>
    </source>
</evidence>
<sequence>MAINVEAVENAFEWETFEDGKPYLGTYKHEIPNKVKMMTMKLDLKDWIKIDRTYASQQHEKERLLETLRDNVFVTNNDESTKLAKSELLQMLCKYLPERFPDKFEAREGGVYNKMLQEFISSSEEPGEEDPLIKCGRLTQEDWCIMEWSDEHQAYYLTAGIVCFPSRWSLREKWNLPMLDIHQPVDGFTKHLKSLVYNLFKTMAPDAPVYRGNWSISNDLDGPLDLYIPEEYEHHNAARGGVRLYEDEKTGRVFTFRSEYQTLRKLEKSKAIVFSIRTYQIYLEDFKKFPRKDTETLVKVIENIHPDFVEYKRVELWKDDVLKYLKRDVLGEKESPWIMSSWKTGGSALVVGISVLAVALAFMKR</sequence>
<evidence type="ECO:0000256" key="1">
    <source>
        <dbReference type="SAM" id="Phobius"/>
    </source>
</evidence>
<dbReference type="Proteomes" id="UP000515163">
    <property type="component" value="Unplaced"/>
</dbReference>
<keyword evidence="1" id="KW-1133">Transmembrane helix</keyword>
<dbReference type="OrthoDB" id="497541at2759"/>
<dbReference type="RefSeq" id="XP_031574808.1">
    <property type="nucleotide sequence ID" value="XM_031718948.1"/>
</dbReference>
<name>A0A6P8JAQ1_ACTTE</name>
<dbReference type="AlphaFoldDB" id="A0A6P8JAQ1"/>
<dbReference type="KEGG" id="aten:116308503"/>
<feature type="transmembrane region" description="Helical" evidence="1">
    <location>
        <begin position="345"/>
        <end position="363"/>
    </location>
</feature>
<reference evidence="3" key="1">
    <citation type="submission" date="2025-08" db="UniProtKB">
        <authorList>
            <consortium name="RefSeq"/>
        </authorList>
    </citation>
    <scope>IDENTIFICATION</scope>
    <source>
        <tissue evidence="3">Tentacle</tissue>
    </source>
</reference>
<keyword evidence="1" id="KW-0472">Membrane</keyword>
<dbReference type="GeneID" id="116308503"/>
<dbReference type="Pfam" id="PF11927">
    <property type="entry name" value="HODM_asu-like"/>
    <property type="match status" value="1"/>
</dbReference>
<gene>
    <name evidence="3" type="primary">LOC116308503</name>
</gene>
<protein>
    <submittedName>
        <fullName evidence="3">Uncharacterized protein LOC116308503</fullName>
    </submittedName>
</protein>
<dbReference type="InterPro" id="IPR021848">
    <property type="entry name" value="HODM_asu-like"/>
</dbReference>
<proteinExistence type="predicted"/>
<evidence type="ECO:0000313" key="3">
    <source>
        <dbReference type="RefSeq" id="XP_031574808.1"/>
    </source>
</evidence>